<dbReference type="Gene3D" id="3.40.50.150">
    <property type="entry name" value="Vaccinia Virus protein VP39"/>
    <property type="match status" value="1"/>
</dbReference>
<dbReference type="PROSITE" id="PS00092">
    <property type="entry name" value="N6_MTASE"/>
    <property type="match status" value="1"/>
</dbReference>
<comment type="caution">
    <text evidence="2">The sequence shown here is derived from an EMBL/GenBank/DDBJ whole genome shotgun (WGS) entry which is preliminary data.</text>
</comment>
<dbReference type="EMBL" id="JBHSNY010000003">
    <property type="protein sequence ID" value="MFC5634076.1"/>
    <property type="molecule type" value="Genomic_DNA"/>
</dbReference>
<feature type="domain" description="Ribosomal RNA large subunit methyltransferase K/L-like methyltransferase" evidence="1">
    <location>
        <begin position="1"/>
        <end position="136"/>
    </location>
</feature>
<dbReference type="CDD" id="cd02440">
    <property type="entry name" value="AdoMet_MTases"/>
    <property type="match status" value="1"/>
</dbReference>
<name>A0ABW0UNE4_9ACTN</name>
<evidence type="ECO:0000259" key="1">
    <source>
        <dbReference type="Pfam" id="PF01170"/>
    </source>
</evidence>
<dbReference type="RefSeq" id="WP_381019618.1">
    <property type="nucleotide sequence ID" value="NZ_JBHSNY010000003.1"/>
</dbReference>
<sequence>MAALAGIRPGHRVLDPCCGAGTLLIEAALAHPGARCEGFDLSREAVATARANAAAAAAAPPLTVHRADAGRLPLPDGTADRVLCNPPWGTQVHPGGLLATAPDRWWRELRRVLAPDGTAVLLLPDPTALTTALRHDLTPVHLCRVRLFGAQPYVVQLAPLPAARSRAGSALIGP</sequence>
<dbReference type="Proteomes" id="UP001596154">
    <property type="component" value="Unassembled WGS sequence"/>
</dbReference>
<protein>
    <submittedName>
        <fullName evidence="2">TRM11 family SAM-dependent methyltransferase</fullName>
    </submittedName>
</protein>
<dbReference type="Pfam" id="PF01170">
    <property type="entry name" value="UPF0020"/>
    <property type="match status" value="1"/>
</dbReference>
<dbReference type="PANTHER" id="PTHR14911:SF13">
    <property type="entry name" value="TRNA (GUANINE(6)-N2)-METHYLTRANSFERASE THUMP3"/>
    <property type="match status" value="1"/>
</dbReference>
<keyword evidence="3" id="KW-1185">Reference proteome</keyword>
<dbReference type="SUPFAM" id="SSF53335">
    <property type="entry name" value="S-adenosyl-L-methionine-dependent methyltransferases"/>
    <property type="match status" value="1"/>
</dbReference>
<keyword evidence="2" id="KW-0489">Methyltransferase</keyword>
<reference evidence="3" key="1">
    <citation type="journal article" date="2019" name="Int. J. Syst. Evol. Microbiol.">
        <title>The Global Catalogue of Microorganisms (GCM) 10K type strain sequencing project: providing services to taxonomists for standard genome sequencing and annotation.</title>
        <authorList>
            <consortium name="The Broad Institute Genomics Platform"/>
            <consortium name="The Broad Institute Genome Sequencing Center for Infectious Disease"/>
            <person name="Wu L."/>
            <person name="Ma J."/>
        </authorList>
    </citation>
    <scope>NUCLEOTIDE SEQUENCE [LARGE SCALE GENOMIC DNA]</scope>
    <source>
        <strain evidence="3">CGMCC 4.7248</strain>
    </source>
</reference>
<evidence type="ECO:0000313" key="2">
    <source>
        <dbReference type="EMBL" id="MFC5634076.1"/>
    </source>
</evidence>
<evidence type="ECO:0000313" key="3">
    <source>
        <dbReference type="Proteomes" id="UP001596154"/>
    </source>
</evidence>
<dbReference type="GO" id="GO:0032259">
    <property type="term" value="P:methylation"/>
    <property type="evidence" value="ECO:0007669"/>
    <property type="project" value="UniProtKB-KW"/>
</dbReference>
<dbReference type="PANTHER" id="PTHR14911">
    <property type="entry name" value="THUMP DOMAIN-CONTAINING"/>
    <property type="match status" value="1"/>
</dbReference>
<keyword evidence="2" id="KW-0808">Transferase</keyword>
<gene>
    <name evidence="2" type="ORF">ACFPZJ_09835</name>
</gene>
<dbReference type="InterPro" id="IPR002052">
    <property type="entry name" value="DNA_methylase_N6_adenine_CS"/>
</dbReference>
<dbReference type="PRINTS" id="PR00507">
    <property type="entry name" value="N12N6MTFRASE"/>
</dbReference>
<dbReference type="GO" id="GO:0008168">
    <property type="term" value="F:methyltransferase activity"/>
    <property type="evidence" value="ECO:0007669"/>
    <property type="project" value="UniProtKB-KW"/>
</dbReference>
<dbReference type="InterPro" id="IPR029063">
    <property type="entry name" value="SAM-dependent_MTases_sf"/>
</dbReference>
<proteinExistence type="predicted"/>
<accession>A0ABW0UNE4</accession>
<dbReference type="InterPro" id="IPR000241">
    <property type="entry name" value="RlmKL-like_Mtase"/>
</dbReference>
<organism evidence="2 3">
    <name type="scientific">Streptomyces bullii</name>
    <dbReference type="NCBI Taxonomy" id="349910"/>
    <lineage>
        <taxon>Bacteria</taxon>
        <taxon>Bacillati</taxon>
        <taxon>Actinomycetota</taxon>
        <taxon>Actinomycetes</taxon>
        <taxon>Kitasatosporales</taxon>
        <taxon>Streptomycetaceae</taxon>
        <taxon>Streptomyces</taxon>
    </lineage>
</organism>